<protein>
    <submittedName>
        <fullName evidence="1">Uncharacterized protein</fullName>
    </submittedName>
</protein>
<comment type="caution">
    <text evidence="1">The sequence shown here is derived from an EMBL/GenBank/DDBJ whole genome shotgun (WGS) entry which is preliminary data.</text>
</comment>
<dbReference type="Proteomes" id="UP001055879">
    <property type="component" value="Linkage Group LG12"/>
</dbReference>
<reference evidence="1 2" key="2">
    <citation type="journal article" date="2022" name="Mol. Ecol. Resour.">
        <title>The genomes of chicory, endive, great burdock and yacon provide insights into Asteraceae paleo-polyploidization history and plant inulin production.</title>
        <authorList>
            <person name="Fan W."/>
            <person name="Wang S."/>
            <person name="Wang H."/>
            <person name="Wang A."/>
            <person name="Jiang F."/>
            <person name="Liu H."/>
            <person name="Zhao H."/>
            <person name="Xu D."/>
            <person name="Zhang Y."/>
        </authorList>
    </citation>
    <scope>NUCLEOTIDE SEQUENCE [LARGE SCALE GENOMIC DNA]</scope>
    <source>
        <strain evidence="2">cv. Niubang</strain>
    </source>
</reference>
<organism evidence="1 2">
    <name type="scientific">Arctium lappa</name>
    <name type="common">Greater burdock</name>
    <name type="synonym">Lappa major</name>
    <dbReference type="NCBI Taxonomy" id="4217"/>
    <lineage>
        <taxon>Eukaryota</taxon>
        <taxon>Viridiplantae</taxon>
        <taxon>Streptophyta</taxon>
        <taxon>Embryophyta</taxon>
        <taxon>Tracheophyta</taxon>
        <taxon>Spermatophyta</taxon>
        <taxon>Magnoliopsida</taxon>
        <taxon>eudicotyledons</taxon>
        <taxon>Gunneridae</taxon>
        <taxon>Pentapetalae</taxon>
        <taxon>asterids</taxon>
        <taxon>campanulids</taxon>
        <taxon>Asterales</taxon>
        <taxon>Asteraceae</taxon>
        <taxon>Carduoideae</taxon>
        <taxon>Cardueae</taxon>
        <taxon>Arctiinae</taxon>
        <taxon>Arctium</taxon>
    </lineage>
</organism>
<evidence type="ECO:0000313" key="1">
    <source>
        <dbReference type="EMBL" id="KAI3685041.1"/>
    </source>
</evidence>
<reference evidence="2" key="1">
    <citation type="journal article" date="2022" name="Mol. Ecol. Resour.">
        <title>The genomes of chicory, endive, great burdock and yacon provide insights into Asteraceae palaeo-polyploidization history and plant inulin production.</title>
        <authorList>
            <person name="Fan W."/>
            <person name="Wang S."/>
            <person name="Wang H."/>
            <person name="Wang A."/>
            <person name="Jiang F."/>
            <person name="Liu H."/>
            <person name="Zhao H."/>
            <person name="Xu D."/>
            <person name="Zhang Y."/>
        </authorList>
    </citation>
    <scope>NUCLEOTIDE SEQUENCE [LARGE SCALE GENOMIC DNA]</scope>
    <source>
        <strain evidence="2">cv. Niubang</strain>
    </source>
</reference>
<evidence type="ECO:0000313" key="2">
    <source>
        <dbReference type="Proteomes" id="UP001055879"/>
    </source>
</evidence>
<dbReference type="EMBL" id="CM042058">
    <property type="protein sequence ID" value="KAI3685041.1"/>
    <property type="molecule type" value="Genomic_DNA"/>
</dbReference>
<name>A0ACB8YHW5_ARCLA</name>
<keyword evidence="2" id="KW-1185">Reference proteome</keyword>
<gene>
    <name evidence="1" type="ORF">L6452_34272</name>
</gene>
<proteinExistence type="predicted"/>
<sequence>MIPTSTPASNLYDSYEFRAISKQVNRAIKGSNSPLSPYSYYLKSASPAAFYSKLRLRRICGTTNTKKTQDSPRAKGFVWRLWTKIDFPTVGDTLFPEGHILYPRYEYDPYLNDDHVANLNINHK</sequence>
<accession>A0ACB8YHW5</accession>